<proteinExistence type="predicted"/>
<keyword evidence="4" id="KW-1185">Reference proteome</keyword>
<accession>A0A3P7JCD3</accession>
<evidence type="ECO:0000313" key="4">
    <source>
        <dbReference type="Proteomes" id="UP000270094"/>
    </source>
</evidence>
<gene>
    <name evidence="3" type="ORF">SVUK_LOCUS16014</name>
</gene>
<sequence>MPAHQPLTRTVGVWPSSIEHAPLSPQKSLNGNIGNEAIFTFTYSPEKQLRRVYAMSYIPTGFWSRLMTSSSLKAEVRNLDYTCLDFRIRDEQKRWRTFPLDQYALIELLVPQLSATVVDVKKMSITTEGEGSTRLLALVVDLLDTLLEDWYPAIGTRFVHSSEGDLLVNRFVPCSKCACDIAAEAQRAHDDAEVSHRKSSSERAVRGSKTTGDISTLYVIHCFSIEECMLAGREYGWLECPSHGGVRMRDIAPDTVFVDIESSLVIAADQLRRGRLLGRGAFGFVFRATVKLQ</sequence>
<dbReference type="InterPro" id="IPR057263">
    <property type="entry name" value="COR-B"/>
</dbReference>
<keyword evidence="1" id="KW-0677">Repeat</keyword>
<dbReference type="EMBL" id="UYYB01111082">
    <property type="protein sequence ID" value="VDM81016.1"/>
    <property type="molecule type" value="Genomic_DNA"/>
</dbReference>
<dbReference type="AlphaFoldDB" id="A0A3P7JCD3"/>
<feature type="domain" description="C-terminal of Roc COR-B" evidence="2">
    <location>
        <begin position="47"/>
        <end position="179"/>
    </location>
</feature>
<organism evidence="3 4">
    <name type="scientific">Strongylus vulgaris</name>
    <name type="common">Blood worm</name>
    <dbReference type="NCBI Taxonomy" id="40348"/>
    <lineage>
        <taxon>Eukaryota</taxon>
        <taxon>Metazoa</taxon>
        <taxon>Ecdysozoa</taxon>
        <taxon>Nematoda</taxon>
        <taxon>Chromadorea</taxon>
        <taxon>Rhabditida</taxon>
        <taxon>Rhabditina</taxon>
        <taxon>Rhabditomorpha</taxon>
        <taxon>Strongyloidea</taxon>
        <taxon>Strongylidae</taxon>
        <taxon>Strongylus</taxon>
    </lineage>
</organism>
<evidence type="ECO:0000259" key="2">
    <source>
        <dbReference type="Pfam" id="PF25497"/>
    </source>
</evidence>
<reference evidence="3 4" key="1">
    <citation type="submission" date="2018-11" db="EMBL/GenBank/DDBJ databases">
        <authorList>
            <consortium name="Pathogen Informatics"/>
        </authorList>
    </citation>
    <scope>NUCLEOTIDE SEQUENCE [LARGE SCALE GENOMIC DNA]</scope>
</reference>
<protein>
    <recommendedName>
        <fullName evidence="2">C-terminal of Roc COR-B domain-containing protein</fullName>
    </recommendedName>
</protein>
<dbReference type="OrthoDB" id="10252328at2759"/>
<dbReference type="Proteomes" id="UP000270094">
    <property type="component" value="Unassembled WGS sequence"/>
</dbReference>
<evidence type="ECO:0000256" key="1">
    <source>
        <dbReference type="ARBA" id="ARBA00022737"/>
    </source>
</evidence>
<dbReference type="Pfam" id="PF25497">
    <property type="entry name" value="COR-B"/>
    <property type="match status" value="1"/>
</dbReference>
<name>A0A3P7JCD3_STRVU</name>
<evidence type="ECO:0000313" key="3">
    <source>
        <dbReference type="EMBL" id="VDM81016.1"/>
    </source>
</evidence>